<evidence type="ECO:0000313" key="5">
    <source>
        <dbReference type="EMBL" id="CAD5116014.1"/>
    </source>
</evidence>
<dbReference type="Gene3D" id="2.130.10.10">
    <property type="entry name" value="YVTN repeat-like/Quinoprotein amine dehydrogenase"/>
    <property type="match status" value="1"/>
</dbReference>
<accession>A0A7I8VI89</accession>
<organism evidence="5 6">
    <name type="scientific">Dimorphilus gyrociliatus</name>
    <dbReference type="NCBI Taxonomy" id="2664684"/>
    <lineage>
        <taxon>Eukaryota</taxon>
        <taxon>Metazoa</taxon>
        <taxon>Spiralia</taxon>
        <taxon>Lophotrochozoa</taxon>
        <taxon>Annelida</taxon>
        <taxon>Polychaeta</taxon>
        <taxon>Polychaeta incertae sedis</taxon>
        <taxon>Dinophilidae</taxon>
        <taxon>Dimorphilus</taxon>
    </lineage>
</organism>
<dbReference type="Proteomes" id="UP000549394">
    <property type="component" value="Unassembled WGS sequence"/>
</dbReference>
<dbReference type="AlphaFoldDB" id="A0A7I8VI89"/>
<reference evidence="5 6" key="1">
    <citation type="submission" date="2020-08" db="EMBL/GenBank/DDBJ databases">
        <authorList>
            <person name="Hejnol A."/>
        </authorList>
    </citation>
    <scope>NUCLEOTIDE SEQUENCE [LARGE SCALE GENOMIC DNA]</scope>
</reference>
<dbReference type="InterPro" id="IPR015943">
    <property type="entry name" value="WD40/YVTN_repeat-like_dom_sf"/>
</dbReference>
<dbReference type="InterPro" id="IPR001680">
    <property type="entry name" value="WD40_rpt"/>
</dbReference>
<gene>
    <name evidence="5" type="ORF">DGYR_LOCUS4691</name>
</gene>
<keyword evidence="6" id="KW-1185">Reference proteome</keyword>
<evidence type="ECO:0000313" key="6">
    <source>
        <dbReference type="Proteomes" id="UP000549394"/>
    </source>
</evidence>
<evidence type="ECO:0000256" key="2">
    <source>
        <dbReference type="ARBA" id="ARBA00022737"/>
    </source>
</evidence>
<dbReference type="SMART" id="SM00320">
    <property type="entry name" value="WD40"/>
    <property type="match status" value="7"/>
</dbReference>
<evidence type="ECO:0000256" key="3">
    <source>
        <dbReference type="PROSITE-ProRule" id="PRU00221"/>
    </source>
</evidence>
<comment type="caution">
    <text evidence="5">The sequence shown here is derived from an EMBL/GenBank/DDBJ whole genome shotgun (WGS) entry which is preliminary data.</text>
</comment>
<dbReference type="PROSITE" id="PS00678">
    <property type="entry name" value="WD_REPEATS_1"/>
    <property type="match status" value="2"/>
</dbReference>
<dbReference type="InterPro" id="IPR024977">
    <property type="entry name" value="Apc4-like_WD40_dom"/>
</dbReference>
<feature type="repeat" description="WD" evidence="3">
    <location>
        <begin position="146"/>
        <end position="187"/>
    </location>
</feature>
<feature type="repeat" description="WD" evidence="3">
    <location>
        <begin position="64"/>
        <end position="105"/>
    </location>
</feature>
<dbReference type="InterPro" id="IPR019775">
    <property type="entry name" value="WD40_repeat_CS"/>
</dbReference>
<keyword evidence="1 3" id="KW-0853">WD repeat</keyword>
<dbReference type="InterPro" id="IPR051179">
    <property type="entry name" value="WD_repeat_multifunction"/>
</dbReference>
<dbReference type="SUPFAM" id="SSF50978">
    <property type="entry name" value="WD40 repeat-like"/>
    <property type="match status" value="1"/>
</dbReference>
<feature type="domain" description="Anaphase-promoting complex subunit 4-like WD40" evidence="4">
    <location>
        <begin position="118"/>
        <end position="184"/>
    </location>
</feature>
<dbReference type="Pfam" id="PF12894">
    <property type="entry name" value="ANAPC4_WD40"/>
    <property type="match status" value="1"/>
</dbReference>
<evidence type="ECO:0000256" key="1">
    <source>
        <dbReference type="ARBA" id="ARBA00022574"/>
    </source>
</evidence>
<dbReference type="OrthoDB" id="10261640at2759"/>
<dbReference type="PROSITE" id="PS50294">
    <property type="entry name" value="WD_REPEATS_REGION"/>
    <property type="match status" value="2"/>
</dbReference>
<dbReference type="InterPro" id="IPR036322">
    <property type="entry name" value="WD40_repeat_dom_sf"/>
</dbReference>
<protein>
    <submittedName>
        <fullName evidence="5">DgyrCDS4948</fullName>
    </submittedName>
</protein>
<sequence>MSDHERDNNANENEEDMGELVEVISLDEEGEGAELAQDLADFEMNDEDEASGGELVVDDAILVFEKHKGSVFSVDVNPSSTYVVTGGEDDMAYVWNIENSEIILECNGFKDSVCNSSFNHDGQLLAAADMSGLVQVYKMTDKSIAWSGECSDIEWLKWHHSGNVIAVGTTDGSIWLWKVPSGDCKILSNATTSGCGTFLPDGKRLVSGYSDGSVKIWNLKDAVVQFNIPSASGAPTSNIACHPNKPLVIAGFENATAVLINAQNGKVIANFDCSSNQKGEDENKEEVVEGLSFCTSQNLAVTSTLAGLIHIWDLSSLNIRHIIQVGVGIVQLQFIKDQPLFFACGLDGTVRQYDVRDGNLITEFNGHQSAILDFKLCNNSTHCLTASDDGTARVFSLNKN</sequence>
<evidence type="ECO:0000259" key="4">
    <source>
        <dbReference type="Pfam" id="PF12894"/>
    </source>
</evidence>
<dbReference type="EMBL" id="CAJFCJ010000006">
    <property type="protein sequence ID" value="CAD5116014.1"/>
    <property type="molecule type" value="Genomic_DNA"/>
</dbReference>
<dbReference type="Pfam" id="PF00400">
    <property type="entry name" value="WD40"/>
    <property type="match status" value="3"/>
</dbReference>
<dbReference type="PANTHER" id="PTHR19857">
    <property type="entry name" value="MITOCHONDRIAL DIVISION PROTEIN 1-RELATED"/>
    <property type="match status" value="1"/>
</dbReference>
<dbReference type="PANTHER" id="PTHR19857:SF8">
    <property type="entry name" value="ANGIO-ASSOCIATED MIGRATORY CELL PROTEIN"/>
    <property type="match status" value="1"/>
</dbReference>
<proteinExistence type="predicted"/>
<feature type="repeat" description="WD" evidence="3">
    <location>
        <begin position="198"/>
        <end position="220"/>
    </location>
</feature>
<keyword evidence="2" id="KW-0677">Repeat</keyword>
<dbReference type="CDD" id="cd00200">
    <property type="entry name" value="WD40"/>
    <property type="match status" value="1"/>
</dbReference>
<feature type="repeat" description="WD" evidence="3">
    <location>
        <begin position="364"/>
        <end position="400"/>
    </location>
</feature>
<name>A0A7I8VI89_9ANNE</name>
<dbReference type="PROSITE" id="PS50082">
    <property type="entry name" value="WD_REPEATS_2"/>
    <property type="match status" value="4"/>
</dbReference>